<evidence type="ECO:0000313" key="3">
    <source>
        <dbReference type="EMBL" id="KAF7404651.1"/>
    </source>
</evidence>
<evidence type="ECO:0000259" key="2">
    <source>
        <dbReference type="Pfam" id="PF00550"/>
    </source>
</evidence>
<proteinExistence type="predicted"/>
<feature type="domain" description="Carrier" evidence="2">
    <location>
        <begin position="75"/>
        <end position="131"/>
    </location>
</feature>
<sequence>MANSIMERICEKRVEEGLPELAIYNGERLVMLVWLLMCKLKIKNLINDTLLQRISSCLQVLNGFLVQDKTMVANAVLNILCIKDLNNINPRSFLPELGMNSMSAIEIKQTLKREYEIYLTTTDIRNLNLVKLLDRNNNLTENSNPNENETNQLKSIKNRIEGYANAFKTLESKIKSPATCFQFETNYELKTVKAMANSFLPIDGAFQYLKTFIQENLHLSSQEELKNNILLDIMNAYVNVNAIEPCYKKRSIANAFNNYKEVGNVNSESSKEDAISGLIAYFPKYKNAERLEDNLFNRKDHITD</sequence>
<evidence type="ECO:0000256" key="1">
    <source>
        <dbReference type="SAM" id="Coils"/>
    </source>
</evidence>
<dbReference type="InterPro" id="IPR009081">
    <property type="entry name" value="PP-bd_ACP"/>
</dbReference>
<dbReference type="Pfam" id="PF00550">
    <property type="entry name" value="PP-binding"/>
    <property type="match status" value="1"/>
</dbReference>
<dbReference type="AlphaFoldDB" id="A0A834KF80"/>
<dbReference type="EMBL" id="JACSEA010000003">
    <property type="protein sequence ID" value="KAF7404651.1"/>
    <property type="molecule type" value="Genomic_DNA"/>
</dbReference>
<evidence type="ECO:0000313" key="4">
    <source>
        <dbReference type="Proteomes" id="UP000614350"/>
    </source>
</evidence>
<keyword evidence="1" id="KW-0175">Coiled coil</keyword>
<dbReference type="SUPFAM" id="SSF47336">
    <property type="entry name" value="ACP-like"/>
    <property type="match status" value="1"/>
</dbReference>
<gene>
    <name evidence="3" type="ORF">HZH66_003557</name>
</gene>
<accession>A0A834KF80</accession>
<name>A0A834KF80_VESVU</name>
<dbReference type="InterPro" id="IPR036736">
    <property type="entry name" value="ACP-like_sf"/>
</dbReference>
<feature type="coiled-coil region" evidence="1">
    <location>
        <begin position="146"/>
        <end position="173"/>
    </location>
</feature>
<dbReference type="Proteomes" id="UP000614350">
    <property type="component" value="Unassembled WGS sequence"/>
</dbReference>
<reference evidence="3" key="1">
    <citation type="journal article" date="2020" name="G3 (Bethesda)">
        <title>High-Quality Assemblies for Three Invasive Social Wasps from the &lt;i&gt;Vespula&lt;/i&gt; Genus.</title>
        <authorList>
            <person name="Harrop T.W.R."/>
            <person name="Guhlin J."/>
            <person name="McLaughlin G.M."/>
            <person name="Permina E."/>
            <person name="Stockwell P."/>
            <person name="Gilligan J."/>
            <person name="Le Lec M.F."/>
            <person name="Gruber M.A.M."/>
            <person name="Quinn O."/>
            <person name="Lovegrove M."/>
            <person name="Duncan E.J."/>
            <person name="Remnant E.J."/>
            <person name="Van Eeckhoven J."/>
            <person name="Graham B."/>
            <person name="Knapp R.A."/>
            <person name="Langford K.W."/>
            <person name="Kronenberg Z."/>
            <person name="Press M.O."/>
            <person name="Eacker S.M."/>
            <person name="Wilson-Rankin E.E."/>
            <person name="Purcell J."/>
            <person name="Lester P.J."/>
            <person name="Dearden P.K."/>
        </authorList>
    </citation>
    <scope>NUCLEOTIDE SEQUENCE</scope>
    <source>
        <strain evidence="3">Marl-1</strain>
    </source>
</reference>
<organism evidence="3 4">
    <name type="scientific">Vespula vulgaris</name>
    <name type="common">Yellow jacket</name>
    <name type="synonym">Wasp</name>
    <dbReference type="NCBI Taxonomy" id="7454"/>
    <lineage>
        <taxon>Eukaryota</taxon>
        <taxon>Metazoa</taxon>
        <taxon>Ecdysozoa</taxon>
        <taxon>Arthropoda</taxon>
        <taxon>Hexapoda</taxon>
        <taxon>Insecta</taxon>
        <taxon>Pterygota</taxon>
        <taxon>Neoptera</taxon>
        <taxon>Endopterygota</taxon>
        <taxon>Hymenoptera</taxon>
        <taxon>Apocrita</taxon>
        <taxon>Aculeata</taxon>
        <taxon>Vespoidea</taxon>
        <taxon>Vespidae</taxon>
        <taxon>Vespinae</taxon>
        <taxon>Vespula</taxon>
    </lineage>
</organism>
<dbReference type="Gene3D" id="3.40.50.720">
    <property type="entry name" value="NAD(P)-binding Rossmann-like Domain"/>
    <property type="match status" value="1"/>
</dbReference>
<comment type="caution">
    <text evidence="3">The sequence shown here is derived from an EMBL/GenBank/DDBJ whole genome shotgun (WGS) entry which is preliminary data.</text>
</comment>
<keyword evidence="4" id="KW-1185">Reference proteome</keyword>
<protein>
    <recommendedName>
        <fullName evidence="2">Carrier domain-containing protein</fullName>
    </recommendedName>
</protein>